<keyword evidence="2" id="KW-1185">Reference proteome</keyword>
<evidence type="ECO:0000313" key="1">
    <source>
        <dbReference type="EMBL" id="KOX76847.1"/>
    </source>
</evidence>
<dbReference type="Proteomes" id="UP000053105">
    <property type="component" value="Unassembled WGS sequence"/>
</dbReference>
<gene>
    <name evidence="1" type="ORF">WN51_11174</name>
</gene>
<organism evidence="1 2">
    <name type="scientific">Melipona quadrifasciata</name>
    <dbReference type="NCBI Taxonomy" id="166423"/>
    <lineage>
        <taxon>Eukaryota</taxon>
        <taxon>Metazoa</taxon>
        <taxon>Ecdysozoa</taxon>
        <taxon>Arthropoda</taxon>
        <taxon>Hexapoda</taxon>
        <taxon>Insecta</taxon>
        <taxon>Pterygota</taxon>
        <taxon>Neoptera</taxon>
        <taxon>Endopterygota</taxon>
        <taxon>Hymenoptera</taxon>
        <taxon>Apocrita</taxon>
        <taxon>Aculeata</taxon>
        <taxon>Apoidea</taxon>
        <taxon>Anthophila</taxon>
        <taxon>Apidae</taxon>
        <taxon>Melipona</taxon>
    </lineage>
</organism>
<accession>A0A0M9A458</accession>
<proteinExistence type="predicted"/>
<reference evidence="1 2" key="1">
    <citation type="submission" date="2015-07" db="EMBL/GenBank/DDBJ databases">
        <title>The genome of Melipona quadrifasciata.</title>
        <authorList>
            <person name="Pan H."/>
            <person name="Kapheim K."/>
        </authorList>
    </citation>
    <scope>NUCLEOTIDE SEQUENCE [LARGE SCALE GENOMIC DNA]</scope>
    <source>
        <strain evidence="1">0111107301</strain>
        <tissue evidence="1">Whole body</tissue>
    </source>
</reference>
<evidence type="ECO:0000313" key="2">
    <source>
        <dbReference type="Proteomes" id="UP000053105"/>
    </source>
</evidence>
<dbReference type="AlphaFoldDB" id="A0A0M9A458"/>
<dbReference type="EMBL" id="KQ435740">
    <property type="protein sequence ID" value="KOX76847.1"/>
    <property type="molecule type" value="Genomic_DNA"/>
</dbReference>
<name>A0A0M9A458_9HYME</name>
<sequence length="85" mass="9954">MWVADYRKEYTRDLETCDLRDHGLLVEFSPRDVARMYVSVTFGFGKSTEQLCNLFVNFVAIHWQRYGAFKRVLGTLSLDITDELV</sequence>
<protein>
    <submittedName>
        <fullName evidence="1">Uncharacterized protein</fullName>
    </submittedName>
</protein>